<keyword evidence="5" id="KW-0496">Mitochondrion</keyword>
<dbReference type="GO" id="GO:0006123">
    <property type="term" value="P:mitochondrial electron transport, cytochrome c to oxygen"/>
    <property type="evidence" value="ECO:0007669"/>
    <property type="project" value="InterPro"/>
</dbReference>
<dbReference type="GO" id="GO:0097250">
    <property type="term" value="P:mitochondrial respirasome assembly"/>
    <property type="evidence" value="ECO:0007669"/>
    <property type="project" value="TreeGrafter"/>
</dbReference>
<evidence type="ECO:0000256" key="6">
    <source>
        <dbReference type="ARBA" id="ARBA00023136"/>
    </source>
</evidence>
<dbReference type="VEuPathDB" id="VectorBase:LLONM1_004926"/>
<dbReference type="AlphaFoldDB" id="A0A1B0CQ26"/>
<dbReference type="Gene3D" id="4.10.91.10">
    <property type="entry name" value="Cytochrome c oxidase, subunit VIIa"/>
    <property type="match status" value="1"/>
</dbReference>
<dbReference type="PANTHER" id="PTHR10510">
    <property type="entry name" value="CYTOCHROME C OXIDASE POLYPEPTIDE 7A"/>
    <property type="match status" value="1"/>
</dbReference>
<keyword evidence="6 7" id="KW-0472">Membrane</keyword>
<dbReference type="InterPro" id="IPR036539">
    <property type="entry name" value="Cyt_c_oxidase_su7a_sf"/>
</dbReference>
<keyword evidence="7" id="KW-1133">Transmembrane helix</keyword>
<evidence type="ECO:0000313" key="9">
    <source>
        <dbReference type="Proteomes" id="UP000092461"/>
    </source>
</evidence>
<keyword evidence="9" id="KW-1185">Reference proteome</keyword>
<evidence type="ECO:0000256" key="7">
    <source>
        <dbReference type="SAM" id="Phobius"/>
    </source>
</evidence>
<dbReference type="InterPro" id="IPR003177">
    <property type="entry name" value="Cytc_oxidase_su7a_met"/>
</dbReference>
<evidence type="ECO:0000313" key="8">
    <source>
        <dbReference type="EnsemblMetazoa" id="LLOJ006975-PA"/>
    </source>
</evidence>
<dbReference type="Proteomes" id="UP000092461">
    <property type="component" value="Unassembled WGS sequence"/>
</dbReference>
<dbReference type="FunFam" id="4.10.91.10:FF:000001">
    <property type="entry name" value="Cytochrome c oxidase subunit 7A1, mitochondrial"/>
    <property type="match status" value="1"/>
</dbReference>
<dbReference type="PANTHER" id="PTHR10510:SF11">
    <property type="entry name" value="CYTOCHROME C OXIDASE SUBUNIT 7A, MITOCHONDRIAL"/>
    <property type="match status" value="1"/>
</dbReference>
<proteinExistence type="inferred from homology"/>
<evidence type="ECO:0000256" key="2">
    <source>
        <dbReference type="ARBA" id="ARBA00009331"/>
    </source>
</evidence>
<evidence type="ECO:0000256" key="3">
    <source>
        <dbReference type="ARBA" id="ARBA00022792"/>
    </source>
</evidence>
<dbReference type="EnsemblMetazoa" id="LLOJ006975-RA">
    <property type="protein sequence ID" value="LLOJ006975-PA"/>
    <property type="gene ID" value="LLOJ006975"/>
</dbReference>
<evidence type="ECO:0000256" key="1">
    <source>
        <dbReference type="ARBA" id="ARBA00004273"/>
    </source>
</evidence>
<dbReference type="CDD" id="cd00928">
    <property type="entry name" value="Cyt_c_Oxidase_VIIa"/>
    <property type="match status" value="1"/>
</dbReference>
<dbReference type="VEuPathDB" id="VectorBase:LLOJ006975"/>
<dbReference type="VEuPathDB" id="VectorBase:LLONM1_007907"/>
<comment type="similarity">
    <text evidence="2">Belongs to the cytochrome c oxidase VIIa family.</text>
</comment>
<feature type="transmembrane region" description="Helical" evidence="7">
    <location>
        <begin position="154"/>
        <end position="175"/>
    </location>
</feature>
<sequence length="184" mass="20710">MIFILSANGTIYVWNCVENQFIGIVKGPEGGDIKGFDVENKKIFIITSQNVFWSCELPGRLITESTCKLNPESTDDSSKTDQRISTRNRFKMSLVRNVGRLAQQGARQVSTTSVCNAAKGDIHPGYFRLKEVQAKFQKPDGLPVHLKMGARDQIMYRVTMGSCLIGLGFVFKLFYDLSYPQKQE</sequence>
<dbReference type="GO" id="GO:0002082">
    <property type="term" value="P:regulation of oxidative phosphorylation"/>
    <property type="evidence" value="ECO:0007669"/>
    <property type="project" value="TreeGrafter"/>
</dbReference>
<protein>
    <recommendedName>
        <fullName evidence="10">Cytochrome c oxidase subunit viia</fullName>
    </recommendedName>
</protein>
<keyword evidence="4" id="KW-0809">Transit peptide</keyword>
<evidence type="ECO:0008006" key="10">
    <source>
        <dbReference type="Google" id="ProtNLM"/>
    </source>
</evidence>
<organism evidence="8 9">
    <name type="scientific">Lutzomyia longipalpis</name>
    <name type="common">Sand fly</name>
    <dbReference type="NCBI Taxonomy" id="7200"/>
    <lineage>
        <taxon>Eukaryota</taxon>
        <taxon>Metazoa</taxon>
        <taxon>Ecdysozoa</taxon>
        <taxon>Arthropoda</taxon>
        <taxon>Hexapoda</taxon>
        <taxon>Insecta</taxon>
        <taxon>Pterygota</taxon>
        <taxon>Neoptera</taxon>
        <taxon>Endopterygota</taxon>
        <taxon>Diptera</taxon>
        <taxon>Nematocera</taxon>
        <taxon>Psychodoidea</taxon>
        <taxon>Psychodidae</taxon>
        <taxon>Lutzomyia</taxon>
        <taxon>Lutzomyia</taxon>
    </lineage>
</organism>
<evidence type="ECO:0000256" key="5">
    <source>
        <dbReference type="ARBA" id="ARBA00023128"/>
    </source>
</evidence>
<dbReference type="GO" id="GO:0045277">
    <property type="term" value="C:respiratory chain complex IV"/>
    <property type="evidence" value="ECO:0007669"/>
    <property type="project" value="InterPro"/>
</dbReference>
<reference evidence="8" key="1">
    <citation type="submission" date="2020-05" db="UniProtKB">
        <authorList>
            <consortium name="EnsemblMetazoa"/>
        </authorList>
    </citation>
    <scope>IDENTIFICATION</scope>
    <source>
        <strain evidence="8">Jacobina</strain>
    </source>
</reference>
<keyword evidence="3" id="KW-0999">Mitochondrion inner membrane</keyword>
<dbReference type="SUPFAM" id="SSF81419">
    <property type="entry name" value="Mitochondrial cytochrome c oxidase subunit VIIa"/>
    <property type="match status" value="1"/>
</dbReference>
<keyword evidence="7" id="KW-0812">Transmembrane</keyword>
<evidence type="ECO:0000256" key="4">
    <source>
        <dbReference type="ARBA" id="ARBA00022946"/>
    </source>
</evidence>
<accession>A0A1B0CQ26</accession>
<name>A0A1B0CQ26_LUTLO</name>
<comment type="subcellular location">
    <subcellularLocation>
        <location evidence="1">Mitochondrion inner membrane</location>
    </subcellularLocation>
</comment>
<dbReference type="GO" id="GO:0005743">
    <property type="term" value="C:mitochondrial inner membrane"/>
    <property type="evidence" value="ECO:0007669"/>
    <property type="project" value="UniProtKB-SubCell"/>
</dbReference>
<dbReference type="EMBL" id="AJWK01022945">
    <property type="status" value="NOT_ANNOTATED_CDS"/>
    <property type="molecule type" value="Genomic_DNA"/>
</dbReference>